<evidence type="ECO:0000313" key="2">
    <source>
        <dbReference type="RefSeq" id="XP_074232218.1"/>
    </source>
</evidence>
<protein>
    <submittedName>
        <fullName evidence="2">Uncharacterized protein LOC141579552 isoform X3</fullName>
    </submittedName>
</protein>
<reference evidence="2" key="1">
    <citation type="submission" date="2025-08" db="UniProtKB">
        <authorList>
            <consortium name="RefSeq"/>
        </authorList>
    </citation>
    <scope>IDENTIFICATION</scope>
    <source>
        <tissue evidence="2">Blood</tissue>
    </source>
</reference>
<accession>A0AC58RCG7</accession>
<organism evidence="1 2">
    <name type="scientific">Camelus bactrianus</name>
    <name type="common">Bactrian camel</name>
    <dbReference type="NCBI Taxonomy" id="9837"/>
    <lineage>
        <taxon>Eukaryota</taxon>
        <taxon>Metazoa</taxon>
        <taxon>Chordata</taxon>
        <taxon>Craniata</taxon>
        <taxon>Vertebrata</taxon>
        <taxon>Euteleostomi</taxon>
        <taxon>Mammalia</taxon>
        <taxon>Eutheria</taxon>
        <taxon>Laurasiatheria</taxon>
        <taxon>Artiodactyla</taxon>
        <taxon>Tylopoda</taxon>
        <taxon>Camelidae</taxon>
        <taxon>Camelus</taxon>
    </lineage>
</organism>
<sequence length="233" mass="25907">MLPSCPCTCHSEADPGSFQISPECVLHSPSAEPRVDRWPSCAWAVGASWTAGWKLQHLAGDRPQSLLRSVDRGGKPSSRAPTWPSIYEECRVMEKRIEDFTESLFILLKSKWLDGAPDKSGDKIPLLCMPFEKEDFMGLDTDSRSWSLLCNSTLADVMVVSVLVGSHLGTPRSHADSPESLNRGYRTVENRRKPIHVRKPRMHKQIFPSSPSSPSPNEPLFSLCGFACTGHFI</sequence>
<dbReference type="Proteomes" id="UP001732780">
    <property type="component" value="Chromosome 2"/>
</dbReference>
<proteinExistence type="predicted"/>
<evidence type="ECO:0000313" key="1">
    <source>
        <dbReference type="Proteomes" id="UP001732780"/>
    </source>
</evidence>
<name>A0AC58RCG7_CAMBA</name>
<keyword evidence="1" id="KW-1185">Reference proteome</keyword>
<dbReference type="RefSeq" id="XP_074232218.1">
    <property type="nucleotide sequence ID" value="XM_074376117.1"/>
</dbReference>
<gene>
    <name evidence="2" type="primary">LOC141579552</name>
</gene>